<comment type="caution">
    <text evidence="1">The sequence shown here is derived from an EMBL/GenBank/DDBJ whole genome shotgun (WGS) entry which is preliminary data.</text>
</comment>
<dbReference type="InterPro" id="IPR006498">
    <property type="entry name" value="Tail_tube"/>
</dbReference>
<name>A0A849VE55_9GAMM</name>
<accession>A0A849VE55</accession>
<dbReference type="Proteomes" id="UP000586305">
    <property type="component" value="Unassembled WGS sequence"/>
</dbReference>
<organism evidence="1 2">
    <name type="scientific">Pseudoalteromonas caenipelagi</name>
    <dbReference type="NCBI Taxonomy" id="2726988"/>
    <lineage>
        <taxon>Bacteria</taxon>
        <taxon>Pseudomonadati</taxon>
        <taxon>Pseudomonadota</taxon>
        <taxon>Gammaproteobacteria</taxon>
        <taxon>Alteromonadales</taxon>
        <taxon>Pseudoalteromonadaceae</taxon>
        <taxon>Pseudoalteromonas</taxon>
    </lineage>
</organism>
<dbReference type="Pfam" id="PF04985">
    <property type="entry name" value="Phage_tube"/>
    <property type="match status" value="1"/>
</dbReference>
<gene>
    <name evidence="1" type="ORF">HG263_05450</name>
</gene>
<reference evidence="1 2" key="1">
    <citation type="submission" date="2020-04" db="EMBL/GenBank/DDBJ databases">
        <title>Pseudoalteromonas caenipelagi sp. nov., isolated from a tidal flat.</title>
        <authorList>
            <person name="Park S."/>
            <person name="Yoon J.-H."/>
        </authorList>
    </citation>
    <scope>NUCLEOTIDE SEQUENCE [LARGE SCALE GENOMIC DNA]</scope>
    <source>
        <strain evidence="1 2">JBTF-M23</strain>
    </source>
</reference>
<dbReference type="RefSeq" id="WP_171625063.1">
    <property type="nucleotide sequence ID" value="NZ_JABBPG010000002.1"/>
</dbReference>
<dbReference type="EMBL" id="JABBPG010000002">
    <property type="protein sequence ID" value="NOU49981.1"/>
    <property type="molecule type" value="Genomic_DNA"/>
</dbReference>
<protein>
    <recommendedName>
        <fullName evidence="3">Phage tail tube protein</fullName>
    </recommendedName>
</protein>
<evidence type="ECO:0000313" key="2">
    <source>
        <dbReference type="Proteomes" id="UP000586305"/>
    </source>
</evidence>
<proteinExistence type="predicted"/>
<evidence type="ECO:0008006" key="3">
    <source>
        <dbReference type="Google" id="ProtNLM"/>
    </source>
</evidence>
<dbReference type="AlphaFoldDB" id="A0A849VE55"/>
<keyword evidence="2" id="KW-1185">Reference proteome</keyword>
<sequence length="160" mass="17507">MAAVNWRRNRVLIGGTDYVGRLESGELEIKREMVELKGMGMPGTAKVPNGNFEAVTSKLKFNNIAPSDWRKVINNDGYIDVVFAGECQALDSKSGLTFDNVANTTIRGWSETIPGQNPNDEGKSEFELTINVQFIEMKDSGGTVLLIDLANGLVEPKELA</sequence>
<evidence type="ECO:0000313" key="1">
    <source>
        <dbReference type="EMBL" id="NOU49981.1"/>
    </source>
</evidence>